<feature type="compositionally biased region" description="Basic and acidic residues" evidence="1">
    <location>
        <begin position="251"/>
        <end position="276"/>
    </location>
</feature>
<dbReference type="EMBL" id="KL584976">
    <property type="protein sequence ID" value="KEQ87730.1"/>
    <property type="molecule type" value="Genomic_DNA"/>
</dbReference>
<keyword evidence="2" id="KW-1133">Transmembrane helix</keyword>
<evidence type="ECO:0000256" key="2">
    <source>
        <dbReference type="SAM" id="Phobius"/>
    </source>
</evidence>
<evidence type="ECO:0000256" key="3">
    <source>
        <dbReference type="SAM" id="SignalP"/>
    </source>
</evidence>
<name>A0A074XQG3_AURPU</name>
<evidence type="ECO:0000256" key="1">
    <source>
        <dbReference type="SAM" id="MobiDB-lite"/>
    </source>
</evidence>
<dbReference type="GeneID" id="40750633"/>
<protein>
    <recommendedName>
        <fullName evidence="6">Dystroglycan-type cadherin-like domain-containing protein</fullName>
    </recommendedName>
</protein>
<keyword evidence="5" id="KW-1185">Reference proteome</keyword>
<keyword evidence="2" id="KW-0812">Transmembrane</keyword>
<sequence length="423" mass="46175">MRVASGLAVALFTSLAVAEDQPAGVLNALEAVVTAETSQVQNGIQSLLSQADSLIKNIYPSTTVTDLATLTWPTTVTIGSQTYTVSAGSTLSTSASMSPSSAIASTTENARPILTSTASSIAPSTTSTSSSHNPQMRDPWDRRLGIILGVVLGSIALALGVFLIWFLHRRRKNTGSFFKRRPSSPSDTEVYSWRNDAQAEKYGTSEAPPLLQTPMAAHGGYATRTWTNDDDDMHLGYGYRPEIHLDPAELSAERSERGSLQRTTTSEDRHIGDMQDRPPTPFSPASFAAMAASPVSPIEQDPQRRRSSGFWPPRGSSEGYRNIEPSQVARQPSLAALAGSVAQDYPHPYYQNPFASSEDYDEDDCENPYQDHQRRNLSPTPDIPSRSPKRQSSPMVFYPSSDELGRFNFGTEQGRERRPSELP</sequence>
<feature type="region of interest" description="Disordered" evidence="1">
    <location>
        <begin position="116"/>
        <end position="136"/>
    </location>
</feature>
<dbReference type="OrthoDB" id="3883986at2759"/>
<dbReference type="AlphaFoldDB" id="A0A074XQG3"/>
<evidence type="ECO:0008006" key="6">
    <source>
        <dbReference type="Google" id="ProtNLM"/>
    </source>
</evidence>
<evidence type="ECO:0000313" key="4">
    <source>
        <dbReference type="EMBL" id="KEQ87730.1"/>
    </source>
</evidence>
<organism evidence="4 5">
    <name type="scientific">Aureobasidium pullulans EXF-150</name>
    <dbReference type="NCBI Taxonomy" id="1043002"/>
    <lineage>
        <taxon>Eukaryota</taxon>
        <taxon>Fungi</taxon>
        <taxon>Dikarya</taxon>
        <taxon>Ascomycota</taxon>
        <taxon>Pezizomycotina</taxon>
        <taxon>Dothideomycetes</taxon>
        <taxon>Dothideomycetidae</taxon>
        <taxon>Dothideales</taxon>
        <taxon>Saccotheciaceae</taxon>
        <taxon>Aureobasidium</taxon>
    </lineage>
</organism>
<proteinExistence type="predicted"/>
<feature type="chain" id="PRO_5001702564" description="Dystroglycan-type cadherin-like domain-containing protein" evidence="3">
    <location>
        <begin position="19"/>
        <end position="423"/>
    </location>
</feature>
<evidence type="ECO:0000313" key="5">
    <source>
        <dbReference type="Proteomes" id="UP000030706"/>
    </source>
</evidence>
<keyword evidence="2" id="KW-0472">Membrane</keyword>
<feature type="region of interest" description="Disordered" evidence="1">
    <location>
        <begin position="344"/>
        <end position="423"/>
    </location>
</feature>
<accession>A0A074XQG3</accession>
<feature type="signal peptide" evidence="3">
    <location>
        <begin position="1"/>
        <end position="18"/>
    </location>
</feature>
<feature type="region of interest" description="Disordered" evidence="1">
    <location>
        <begin position="251"/>
        <end position="325"/>
    </location>
</feature>
<dbReference type="HOGENOM" id="CLU_648865_0_0_1"/>
<reference evidence="4 5" key="1">
    <citation type="journal article" date="2014" name="BMC Genomics">
        <title>Genome sequencing of four Aureobasidium pullulans varieties: biotechnological potential, stress tolerance, and description of new species.</title>
        <authorList>
            <person name="Gostin Ar C."/>
            <person name="Ohm R.A."/>
            <person name="Kogej T."/>
            <person name="Sonjak S."/>
            <person name="Turk M."/>
            <person name="Zajc J."/>
            <person name="Zalar P."/>
            <person name="Grube M."/>
            <person name="Sun H."/>
            <person name="Han J."/>
            <person name="Sharma A."/>
            <person name="Chiniquy J."/>
            <person name="Ngan C.Y."/>
            <person name="Lipzen A."/>
            <person name="Barry K."/>
            <person name="Grigoriev I.V."/>
            <person name="Gunde-Cimerman N."/>
        </authorList>
    </citation>
    <scope>NUCLEOTIDE SEQUENCE [LARGE SCALE GENOMIC DNA]</scope>
    <source>
        <strain evidence="4 5">EXF-150</strain>
    </source>
</reference>
<dbReference type="RefSeq" id="XP_029763917.1">
    <property type="nucleotide sequence ID" value="XM_029908327.1"/>
</dbReference>
<keyword evidence="3" id="KW-0732">Signal</keyword>
<dbReference type="Proteomes" id="UP000030706">
    <property type="component" value="Unassembled WGS sequence"/>
</dbReference>
<gene>
    <name evidence="4" type="ORF">M438DRAFT_372083</name>
</gene>
<feature type="transmembrane region" description="Helical" evidence="2">
    <location>
        <begin position="144"/>
        <end position="167"/>
    </location>
</feature>
<feature type="compositionally biased region" description="Low complexity" evidence="1">
    <location>
        <begin position="283"/>
        <end position="297"/>
    </location>
</feature>
<feature type="compositionally biased region" description="Low complexity" evidence="1">
    <location>
        <begin position="116"/>
        <end position="131"/>
    </location>
</feature>
<feature type="compositionally biased region" description="Basic and acidic residues" evidence="1">
    <location>
        <begin position="413"/>
        <end position="423"/>
    </location>
</feature>